<name>A0A449A4R6_9BACT</name>
<dbReference type="KEGG" id="mnu:NCTC10166_00188"/>
<gene>
    <name evidence="1" type="ORF">NCTC10166_00188</name>
</gene>
<dbReference type="OrthoDB" id="403948at2"/>
<protein>
    <submittedName>
        <fullName evidence="1">YqaJ-like viral recombinase domain</fullName>
    </submittedName>
</protein>
<dbReference type="NCBIfam" id="NF045870">
    <property type="entry name" value="MAGa7180_fam_nucl"/>
    <property type="match status" value="1"/>
</dbReference>
<keyword evidence="2" id="KW-1185">Reference proteome</keyword>
<evidence type="ECO:0000313" key="1">
    <source>
        <dbReference type="EMBL" id="VEU59229.1"/>
    </source>
</evidence>
<dbReference type="RefSeq" id="WP_129719632.1">
    <property type="nucleotide sequence ID" value="NZ_LR214951.1"/>
</dbReference>
<sequence>MLIKQRKYYNGQHYFIDKEKKVLILEHNFFETLKKNKGNWNGFKKIGGSSLGDVLLTDSFKSHFLAFVRISKLDMPILDKKYINAGIAIEPKVIKVIEKKLKKKVTVYPPQNYQYDYFKDKDDIVGGIPDGYIEDLKLLIEIKTTQLKNLEKWEKDEIPLSYLKQAQLYSYLMGVNEFAIVATFLKDEDYLKPENFPIEQRHIKVYKYKLNKSQVEDDIEKIKKWYKKYTEKGVSPKYDLKNDGDLLEYLECKNEAEWAELIDKWKKIGKIKDIE</sequence>
<dbReference type="AlphaFoldDB" id="A0A449A4R6"/>
<accession>A0A449A4R6</accession>
<evidence type="ECO:0000313" key="2">
    <source>
        <dbReference type="Proteomes" id="UP000289440"/>
    </source>
</evidence>
<dbReference type="Gene3D" id="3.90.320.10">
    <property type="match status" value="1"/>
</dbReference>
<dbReference type="SUPFAM" id="SSF52980">
    <property type="entry name" value="Restriction endonuclease-like"/>
    <property type="match status" value="1"/>
</dbReference>
<dbReference type="InterPro" id="IPR011604">
    <property type="entry name" value="PDDEXK-like_dom_sf"/>
</dbReference>
<proteinExistence type="predicted"/>
<dbReference type="EMBL" id="LR214951">
    <property type="protein sequence ID" value="VEU59229.1"/>
    <property type="molecule type" value="Genomic_DNA"/>
</dbReference>
<organism evidence="1 2">
    <name type="scientific">Mesomycoplasma neurolyticum</name>
    <dbReference type="NCBI Taxonomy" id="2120"/>
    <lineage>
        <taxon>Bacteria</taxon>
        <taxon>Bacillati</taxon>
        <taxon>Mycoplasmatota</taxon>
        <taxon>Mycoplasmoidales</taxon>
        <taxon>Metamycoplasmataceae</taxon>
        <taxon>Mesomycoplasma</taxon>
    </lineage>
</organism>
<reference evidence="1 2" key="1">
    <citation type="submission" date="2019-01" db="EMBL/GenBank/DDBJ databases">
        <authorList>
            <consortium name="Pathogen Informatics"/>
        </authorList>
    </citation>
    <scope>NUCLEOTIDE SEQUENCE [LARGE SCALE GENOMIC DNA]</scope>
    <source>
        <strain evidence="1 2">NCTC10166</strain>
    </source>
</reference>
<dbReference type="InterPro" id="IPR011335">
    <property type="entry name" value="Restrct_endonuc-II-like"/>
</dbReference>
<dbReference type="Proteomes" id="UP000289440">
    <property type="component" value="Chromosome"/>
</dbReference>